<accession>A0A2S9IZS6</accession>
<organism evidence="1 2">
    <name type="scientific">Sphingobacterium haloxyli</name>
    <dbReference type="NCBI Taxonomy" id="2100533"/>
    <lineage>
        <taxon>Bacteria</taxon>
        <taxon>Pseudomonadati</taxon>
        <taxon>Bacteroidota</taxon>
        <taxon>Sphingobacteriia</taxon>
        <taxon>Sphingobacteriales</taxon>
        <taxon>Sphingobacteriaceae</taxon>
        <taxon>Sphingobacterium</taxon>
    </lineage>
</organism>
<gene>
    <name evidence="1" type="ORF">C5745_17390</name>
</gene>
<comment type="caution">
    <text evidence="1">The sequence shown here is derived from an EMBL/GenBank/DDBJ whole genome shotgun (WGS) entry which is preliminary data.</text>
</comment>
<evidence type="ECO:0000313" key="2">
    <source>
        <dbReference type="Proteomes" id="UP000239711"/>
    </source>
</evidence>
<sequence length="235" mass="27632">MEELHDANGVRKTRITCSPLYCGFIYCMMLNRISRGYTSDELTFLIGQDDHFISNIESLTSIDFSMDLYGSLRQVFRHPNFLLHEGQVREEIEHEMCTWQDETAIYHRMERYVNERETVTVFQLVEEHSGYADQFTNSVNMEIEGCREVLRLLIKEGIFNKPILPSDLHNHVESILQMRIKPRYLQAELDKLWGRKGKAPIKRTKRRSYGYKYVLHPGVSIADAITFTKQQFNTL</sequence>
<proteinExistence type="predicted"/>
<dbReference type="EMBL" id="PVBQ01000018">
    <property type="protein sequence ID" value="PRD46041.1"/>
    <property type="molecule type" value="Genomic_DNA"/>
</dbReference>
<evidence type="ECO:0000313" key="1">
    <source>
        <dbReference type="EMBL" id="PRD46041.1"/>
    </source>
</evidence>
<reference evidence="1 2" key="1">
    <citation type="submission" date="2018-02" db="EMBL/GenBank/DDBJ databases">
        <title>The draft genome of Sphingobacterium sp. 5JN-11.</title>
        <authorList>
            <person name="Liu L."/>
            <person name="Li L."/>
            <person name="Liang L."/>
            <person name="Zhang X."/>
            <person name="Wang T."/>
        </authorList>
    </citation>
    <scope>NUCLEOTIDE SEQUENCE [LARGE SCALE GENOMIC DNA]</scope>
    <source>
        <strain evidence="1 2">5JN-11</strain>
    </source>
</reference>
<name>A0A2S9IZS6_9SPHI</name>
<dbReference type="RefSeq" id="WP_105718290.1">
    <property type="nucleotide sequence ID" value="NZ_PVBQ01000018.1"/>
</dbReference>
<dbReference type="AlphaFoldDB" id="A0A2S9IZS6"/>
<dbReference type="OrthoDB" id="978725at2"/>
<dbReference type="Proteomes" id="UP000239711">
    <property type="component" value="Unassembled WGS sequence"/>
</dbReference>
<keyword evidence="2" id="KW-1185">Reference proteome</keyword>
<protein>
    <submittedName>
        <fullName evidence="1">Uncharacterized protein</fullName>
    </submittedName>
</protein>